<feature type="transmembrane region" description="Helical" evidence="1">
    <location>
        <begin position="97"/>
        <end position="115"/>
    </location>
</feature>
<proteinExistence type="predicted"/>
<reference evidence="2" key="2">
    <citation type="journal article" date="2010" name="Appl. Environ. Microbiol.">
        <title>Comparative analysis of acidobacterial genomic fragments from terrestrial and aquatic metagenomic libraries, with emphasis on acidobacteria subdivision 6.</title>
        <authorList>
            <person name="Kielak A.M."/>
            <person name="van Veen J.A."/>
            <person name="Kowalchuk G.A."/>
        </authorList>
    </citation>
    <scope>NUCLEOTIDE SEQUENCE</scope>
</reference>
<feature type="transmembrane region" description="Helical" evidence="1">
    <location>
        <begin position="559"/>
        <end position="579"/>
    </location>
</feature>
<feature type="transmembrane region" description="Helical" evidence="1">
    <location>
        <begin position="7"/>
        <end position="28"/>
    </location>
</feature>
<evidence type="ECO:0000256" key="1">
    <source>
        <dbReference type="SAM" id="Phobius"/>
    </source>
</evidence>
<keyword evidence="1" id="KW-0812">Transmembrane</keyword>
<dbReference type="AlphaFoldDB" id="E3T6X2"/>
<keyword evidence="1" id="KW-0472">Membrane</keyword>
<feature type="transmembrane region" description="Helical" evidence="1">
    <location>
        <begin position="534"/>
        <end position="552"/>
    </location>
</feature>
<feature type="transmembrane region" description="Helical" evidence="1">
    <location>
        <begin position="124"/>
        <end position="145"/>
    </location>
</feature>
<name>E3T6X2_9BACT</name>
<evidence type="ECO:0008006" key="3">
    <source>
        <dbReference type="Google" id="ProtNLM"/>
    </source>
</evidence>
<dbReference type="EMBL" id="GU260710">
    <property type="protein sequence ID" value="ADC36066.1"/>
    <property type="molecule type" value="Genomic_DNA"/>
</dbReference>
<keyword evidence="1" id="KW-1133">Transmembrane helix</keyword>
<feature type="transmembrane region" description="Helical" evidence="1">
    <location>
        <begin position="227"/>
        <end position="246"/>
    </location>
</feature>
<organism evidence="2">
    <name type="scientific">uncultured bacterium 213</name>
    <dbReference type="NCBI Taxonomy" id="698383"/>
    <lineage>
        <taxon>Bacteria</taxon>
        <taxon>environmental samples</taxon>
    </lineage>
</organism>
<feature type="transmembrane region" description="Helical" evidence="1">
    <location>
        <begin position="175"/>
        <end position="192"/>
    </location>
</feature>
<protein>
    <recommendedName>
        <fullName evidence="3">Glycosyltransferase RgtA/B/C/D-like domain-containing protein</fullName>
    </recommendedName>
</protein>
<feature type="transmembrane region" description="Helical" evidence="1">
    <location>
        <begin position="627"/>
        <end position="647"/>
    </location>
</feature>
<evidence type="ECO:0000313" key="2">
    <source>
        <dbReference type="EMBL" id="ADC36066.1"/>
    </source>
</evidence>
<reference evidence="2" key="1">
    <citation type="submission" date="2009-12" db="EMBL/GenBank/DDBJ databases">
        <authorList>
            <person name="Kielak A."/>
            <person name="van Veen J.A."/>
            <person name="Kowalchuk G.A."/>
        </authorList>
    </citation>
    <scope>NUCLEOTIDE SEQUENCE</scope>
</reference>
<sequence length="744" mass="80703">MDRSTARVIIFAGLLAAISSAVLGWLWFGWSPFDTDTGSYLFQAKLFARGLLSVPAPDDLGLIPSGSFNAVHGKWYAKSAWGNALALTAGVLVHAPWLVPAVETGLALIVLCVFVERVFNRETAFVTAALLLISPAMVGVGATWASEATSRLALAVYLLGLADVVAAWQRRESPTVVDGLMLGGGLGFALCIRPLTALAFALPGAAFCGWALASARPSVPQIVRPMATAGAAFTVFVASLLAYNAVLTGHALTFTQNAEQTLNGLGFGPRGDGYDVPDFHPAAYTPRIAISRTFRHTLPAVSFAALGWGYYRPDLFNPVGAALESAVGGLSLTSQARSDWVMLVVRGASNGPGRVTLDSRHFGALESWGSVVLDRRDGTADLRLRIASAPEGYRAFVSAPNDSEWRAVGTIPWRLDEPIDVGPFASRVSARDPLSVTYRNFVVAKSDAGDLKSDGFAAGPGAWWRWSREPIEWGGASPGVRVVSNVHHSLHTDELQPALLGEYVNRLVQPTSGSTFDVAVDVSADWRPGDRLPWLRAAPLLLVPLLVVVALTDRWRNPYDWLLAGCIVASLIGFGLFFFEGSTLGRTPTHSRYHNEATVLAILPLVARGLVAVLRRVRDRHSRPLRFALLAAAALLCLNTVASFAAIGRDYRNWNDVFQQLPRLVSQSGVHHAVVFLPNSHAAPIGDYPFEPLDRADIVYYRFGAFPEWGLMERPLRDVYPAYFQGRRAFLYEHEELRELDVGR</sequence>
<accession>E3T6X2</accession>
<feature type="transmembrane region" description="Helical" evidence="1">
    <location>
        <begin position="151"/>
        <end position="168"/>
    </location>
</feature>